<protein>
    <recommendedName>
        <fullName evidence="2">DNA repair protein RecN</fullName>
    </recommendedName>
    <alternativeName>
        <fullName evidence="7">Recombination protein N</fullName>
    </alternativeName>
</protein>
<dbReference type="SUPFAM" id="SSF52540">
    <property type="entry name" value="P-loop containing nucleoside triphosphate hydrolases"/>
    <property type="match status" value="2"/>
</dbReference>
<dbReference type="Gene3D" id="3.40.50.300">
    <property type="entry name" value="P-loop containing nucleotide triphosphate hydrolases"/>
    <property type="match status" value="2"/>
</dbReference>
<dbReference type="PANTHER" id="PTHR11059">
    <property type="entry name" value="DNA REPAIR PROTEIN RECN"/>
    <property type="match status" value="1"/>
</dbReference>
<evidence type="ECO:0000256" key="1">
    <source>
        <dbReference type="ARBA" id="ARBA00009441"/>
    </source>
</evidence>
<evidence type="ECO:0000256" key="3">
    <source>
        <dbReference type="ARBA" id="ARBA00022741"/>
    </source>
</evidence>
<keyword evidence="4" id="KW-0227">DNA damage</keyword>
<sequence>MLLEIRIAGLGVIAEATLRLHPGLTVLTGETGAGKTMVVQGLGLLLGSRADPALVRSGRPSLSVEGIVRLPTGHPARERAQDAGGELDEDELVLARTVTAEGRSRAHIGGRSAPVGVLGEIGEQLVAVHGQADQWRLRRPDEHRDVLDGYGGEAVAAALAAYREGYAALTATLTERDTLRGLDRDRTLEVDSLTAALEHVARVDPQPGEDEALRAEDTRLAHAEGLRDAAGAAHGLLLGDDGYAADAGEQGAATDLLARARAQLGPVARHDPRLSALDERLAEAGYLVADIGADLAAYLADLDADPARLAWVQQRRADLAGLTRRYGESIDDVLAWSGEAASRLALLQSADERLAALDARVAALTAEVTAAGERLSAQRRAAADRFANAVGDELAHLAMGSARIQVAVTPRPLGPHGADDVEIQLAANSGAPARSVGRAASGGELSRLMLAIEVVSVSGSTPAALVPTFVPTFVFDEVDAGVGGKAGLDVGARLAALATHAQVVVVTHLAQVAAFADRHLVVHKSDDGSVTASAVREVEGDERLRELARMMGGGTSEAGLEHARVLLAEATTRRRERHTAATEVAPARRAGAAKTRRGARSPSAVAPDIT</sequence>
<keyword evidence="3" id="KW-0547">Nucleotide-binding</keyword>
<evidence type="ECO:0000313" key="11">
    <source>
        <dbReference type="Proteomes" id="UP000886632"/>
    </source>
</evidence>
<evidence type="ECO:0000313" key="10">
    <source>
        <dbReference type="EMBL" id="MBL0004724.1"/>
    </source>
</evidence>
<evidence type="ECO:0000259" key="9">
    <source>
        <dbReference type="Pfam" id="PF13476"/>
    </source>
</evidence>
<dbReference type="Proteomes" id="UP000886632">
    <property type="component" value="Unassembled WGS sequence"/>
</dbReference>
<dbReference type="InterPro" id="IPR027417">
    <property type="entry name" value="P-loop_NTPase"/>
</dbReference>
<evidence type="ECO:0000256" key="8">
    <source>
        <dbReference type="SAM" id="MobiDB-lite"/>
    </source>
</evidence>
<organism evidence="10 11">
    <name type="scientific">Candidatus Phosphoribacter hodrii</name>
    <dbReference type="NCBI Taxonomy" id="2953743"/>
    <lineage>
        <taxon>Bacteria</taxon>
        <taxon>Bacillati</taxon>
        <taxon>Actinomycetota</taxon>
        <taxon>Actinomycetes</taxon>
        <taxon>Micrococcales</taxon>
        <taxon>Dermatophilaceae</taxon>
        <taxon>Candidatus Phosphoribacter</taxon>
    </lineage>
</organism>
<dbReference type="GO" id="GO:0009432">
    <property type="term" value="P:SOS response"/>
    <property type="evidence" value="ECO:0007669"/>
    <property type="project" value="TreeGrafter"/>
</dbReference>
<evidence type="ECO:0000256" key="4">
    <source>
        <dbReference type="ARBA" id="ARBA00022763"/>
    </source>
</evidence>
<dbReference type="InterPro" id="IPR038729">
    <property type="entry name" value="Rad50/SbcC_AAA"/>
</dbReference>
<comment type="caution">
    <text evidence="10">The sequence shown here is derived from an EMBL/GenBank/DDBJ whole genome shotgun (WGS) entry which is preliminary data.</text>
</comment>
<dbReference type="PIRSF" id="PIRSF003128">
    <property type="entry name" value="RecN"/>
    <property type="match status" value="1"/>
</dbReference>
<dbReference type="InterPro" id="IPR004604">
    <property type="entry name" value="DNA_recomb/repair_RecN"/>
</dbReference>
<feature type="domain" description="Rad50/SbcC-type AAA" evidence="9">
    <location>
        <begin position="5"/>
        <end position="52"/>
    </location>
</feature>
<evidence type="ECO:0000256" key="5">
    <source>
        <dbReference type="ARBA" id="ARBA00022840"/>
    </source>
</evidence>
<dbReference type="AlphaFoldDB" id="A0A9D7XXK4"/>
<dbReference type="PANTHER" id="PTHR11059:SF0">
    <property type="entry name" value="DNA REPAIR PROTEIN RECN"/>
    <property type="match status" value="1"/>
</dbReference>
<comment type="similarity">
    <text evidence="1">Belongs to the RecN family.</text>
</comment>
<proteinExistence type="inferred from homology"/>
<dbReference type="CDD" id="cd03241">
    <property type="entry name" value="ABC_RecN"/>
    <property type="match status" value="1"/>
</dbReference>
<accession>A0A9D7XXK4</accession>
<name>A0A9D7XXK4_9MICO</name>
<dbReference type="GO" id="GO:0043590">
    <property type="term" value="C:bacterial nucleoid"/>
    <property type="evidence" value="ECO:0007669"/>
    <property type="project" value="TreeGrafter"/>
</dbReference>
<evidence type="ECO:0000256" key="6">
    <source>
        <dbReference type="ARBA" id="ARBA00023204"/>
    </source>
</evidence>
<keyword evidence="5" id="KW-0067">ATP-binding</keyword>
<dbReference type="Pfam" id="PF13476">
    <property type="entry name" value="AAA_23"/>
    <property type="match status" value="1"/>
</dbReference>
<dbReference type="GO" id="GO:0005524">
    <property type="term" value="F:ATP binding"/>
    <property type="evidence" value="ECO:0007669"/>
    <property type="project" value="UniProtKB-KW"/>
</dbReference>
<dbReference type="NCBIfam" id="TIGR00634">
    <property type="entry name" value="recN"/>
    <property type="match status" value="1"/>
</dbReference>
<dbReference type="GO" id="GO:0006310">
    <property type="term" value="P:DNA recombination"/>
    <property type="evidence" value="ECO:0007669"/>
    <property type="project" value="InterPro"/>
</dbReference>
<gene>
    <name evidence="10" type="primary">recN</name>
    <name evidence="10" type="ORF">IPP00_12330</name>
</gene>
<dbReference type="GO" id="GO:0006302">
    <property type="term" value="P:double-strand break repair"/>
    <property type="evidence" value="ECO:0007669"/>
    <property type="project" value="InterPro"/>
</dbReference>
<dbReference type="GO" id="GO:0016887">
    <property type="term" value="F:ATP hydrolysis activity"/>
    <property type="evidence" value="ECO:0007669"/>
    <property type="project" value="InterPro"/>
</dbReference>
<keyword evidence="6" id="KW-0234">DNA repair</keyword>
<feature type="compositionally biased region" description="Low complexity" evidence="8">
    <location>
        <begin position="581"/>
        <end position="593"/>
    </location>
</feature>
<reference evidence="10" key="1">
    <citation type="submission" date="2020-10" db="EMBL/GenBank/DDBJ databases">
        <title>Connecting structure to function with the recovery of over 1000 high-quality activated sludge metagenome-assembled genomes encoding full-length rRNA genes using long-read sequencing.</title>
        <authorList>
            <person name="Singleton C.M."/>
            <person name="Petriglieri F."/>
            <person name="Kristensen J.M."/>
            <person name="Kirkegaard R.H."/>
            <person name="Michaelsen T.Y."/>
            <person name="Andersen M.H."/>
            <person name="Karst S.M."/>
            <person name="Dueholm M.S."/>
            <person name="Nielsen P.H."/>
            <person name="Albertsen M."/>
        </authorList>
    </citation>
    <scope>NUCLEOTIDE SEQUENCE</scope>
    <source>
        <strain evidence="10">Ribe_18-Q3-R11-54_MAXAC.001</strain>
    </source>
</reference>
<feature type="region of interest" description="Disordered" evidence="8">
    <location>
        <begin position="572"/>
        <end position="610"/>
    </location>
</feature>
<evidence type="ECO:0000256" key="2">
    <source>
        <dbReference type="ARBA" id="ARBA00021315"/>
    </source>
</evidence>
<dbReference type="EMBL" id="JADKGK010000022">
    <property type="protein sequence ID" value="MBL0004724.1"/>
    <property type="molecule type" value="Genomic_DNA"/>
</dbReference>
<evidence type="ECO:0000256" key="7">
    <source>
        <dbReference type="ARBA" id="ARBA00033408"/>
    </source>
</evidence>